<accession>A0A024V8P8</accession>
<proteinExistence type="predicted"/>
<dbReference type="Gene3D" id="1.20.1310.20">
    <property type="entry name" value="Duffy-antigen binding domain"/>
    <property type="match status" value="1"/>
</dbReference>
<dbReference type="AlphaFoldDB" id="A0A024V8P8"/>
<dbReference type="Proteomes" id="UP000030690">
    <property type="component" value="Unassembled WGS sequence"/>
</dbReference>
<evidence type="ECO:0000259" key="1">
    <source>
        <dbReference type="Pfam" id="PF05424"/>
    </source>
</evidence>
<dbReference type="SUPFAM" id="SSF140924">
    <property type="entry name" value="Duffy binding domain-like"/>
    <property type="match status" value="1"/>
</dbReference>
<dbReference type="Pfam" id="PF05424">
    <property type="entry name" value="Duffy_binding"/>
    <property type="match status" value="1"/>
</dbReference>
<name>A0A024V8P8_PLAFA</name>
<reference evidence="2 3" key="1">
    <citation type="submission" date="2013-02" db="EMBL/GenBank/DDBJ databases">
        <title>The Genome Annotation of Plasmodium falciparum Vietnam Oak-Knoll (FVO).</title>
        <authorList>
            <consortium name="The Broad Institute Genome Sequencing Platform"/>
            <consortium name="The Broad Institute Genome Sequencing Center for Infectious Disease"/>
            <person name="Neafsey D."/>
            <person name="Hoffman S."/>
            <person name="Volkman S."/>
            <person name="Rosenthal P."/>
            <person name="Walker B."/>
            <person name="Young S.K."/>
            <person name="Zeng Q."/>
            <person name="Gargeya S."/>
            <person name="Fitzgerald M."/>
            <person name="Haas B."/>
            <person name="Abouelleil A."/>
            <person name="Allen A.W."/>
            <person name="Alvarado L."/>
            <person name="Arachchi H.M."/>
            <person name="Berlin A.M."/>
            <person name="Chapman S.B."/>
            <person name="Gainer-Dewar J."/>
            <person name="Goldberg J."/>
            <person name="Griggs A."/>
            <person name="Gujja S."/>
            <person name="Hansen M."/>
            <person name="Howarth C."/>
            <person name="Imamovic A."/>
            <person name="Ireland A."/>
            <person name="Larimer J."/>
            <person name="McCowan C."/>
            <person name="Murphy C."/>
            <person name="Pearson M."/>
            <person name="Poon T.W."/>
            <person name="Priest M."/>
            <person name="Roberts A."/>
            <person name="Saif S."/>
            <person name="Shea T."/>
            <person name="Sisk P."/>
            <person name="Sykes S."/>
            <person name="Wortman J."/>
            <person name="Nusbaum C."/>
            <person name="Birren B."/>
        </authorList>
    </citation>
    <scope>NUCLEOTIDE SEQUENCE [LARGE SCALE GENOMIC DNA]</scope>
    <source>
        <strain evidence="3">Vietnam Oak-Knoll (FVO)</strain>
    </source>
</reference>
<evidence type="ECO:0000313" key="2">
    <source>
        <dbReference type="EMBL" id="ETW19403.1"/>
    </source>
</evidence>
<dbReference type="EMBL" id="KI925065">
    <property type="protein sequence ID" value="ETW19403.1"/>
    <property type="molecule type" value="Genomic_DNA"/>
</dbReference>
<dbReference type="InterPro" id="IPR042202">
    <property type="entry name" value="Duffy-ag-bd_sf"/>
</dbReference>
<dbReference type="InterPro" id="IPR008602">
    <property type="entry name" value="Duffy-antigen-binding"/>
</dbReference>
<dbReference type="GO" id="GO:0046789">
    <property type="term" value="F:host cell surface receptor binding"/>
    <property type="evidence" value="ECO:0007669"/>
    <property type="project" value="InterPro"/>
</dbReference>
<reference evidence="2 3" key="2">
    <citation type="submission" date="2013-02" db="EMBL/GenBank/DDBJ databases">
        <title>The Genome Sequence of Plasmodium falciparum Vietnam Oak-Knoll (FVO).</title>
        <authorList>
            <consortium name="The Broad Institute Genome Sequencing Platform"/>
            <consortium name="The Broad Institute Genome Sequencing Center for Infectious Disease"/>
            <person name="Neafsey D."/>
            <person name="Cheeseman I."/>
            <person name="Volkman S."/>
            <person name="Adams J."/>
            <person name="Walker B."/>
            <person name="Young S.K."/>
            <person name="Zeng Q."/>
            <person name="Gargeya S."/>
            <person name="Fitzgerald M."/>
            <person name="Haas B."/>
            <person name="Abouelleil A."/>
            <person name="Alvarado L."/>
            <person name="Arachchi H.M."/>
            <person name="Berlin A.M."/>
            <person name="Chapman S.B."/>
            <person name="Dewar J."/>
            <person name="Goldberg J."/>
            <person name="Griggs A."/>
            <person name="Gujja S."/>
            <person name="Hansen M."/>
            <person name="Howarth C."/>
            <person name="Imamovic A."/>
            <person name="Larimer J."/>
            <person name="McCowan C."/>
            <person name="Murphy C."/>
            <person name="Neiman D."/>
            <person name="Pearson M."/>
            <person name="Priest M."/>
            <person name="Roberts A."/>
            <person name="Saif S."/>
            <person name="Shea T."/>
            <person name="Sisk P."/>
            <person name="Sykes S."/>
            <person name="Wortman J."/>
            <person name="Nusbaum C."/>
            <person name="Birren B."/>
        </authorList>
    </citation>
    <scope>NUCLEOTIDE SEQUENCE [LARGE SCALE GENOMIC DNA]</scope>
    <source>
        <strain evidence="3">Vietnam Oak-Knoll (FVO)</strain>
    </source>
</reference>
<sequence>MKYSFADYGDIVKGTDMLDTTSSRQINKRLTELLNASKNGPANVGSWWRKNKTHVWHAMVCGYQR</sequence>
<protein>
    <recommendedName>
        <fullName evidence="1">Duffy-antigen binding domain-containing protein</fullName>
    </recommendedName>
</protein>
<feature type="domain" description="Duffy-antigen binding" evidence="1">
    <location>
        <begin position="1"/>
        <end position="63"/>
    </location>
</feature>
<gene>
    <name evidence="2" type="ORF">PFFVO_01580</name>
</gene>
<dbReference type="GO" id="GO:0016020">
    <property type="term" value="C:membrane"/>
    <property type="evidence" value="ECO:0007669"/>
    <property type="project" value="InterPro"/>
</dbReference>
<feature type="non-terminal residue" evidence="2">
    <location>
        <position position="65"/>
    </location>
</feature>
<evidence type="ECO:0000313" key="3">
    <source>
        <dbReference type="Proteomes" id="UP000030690"/>
    </source>
</evidence>
<organism evidence="2 3">
    <name type="scientific">Plasmodium falciparum Vietnam Oak-Knoll</name>
    <name type="common">FVO</name>
    <dbReference type="NCBI Taxonomy" id="1036723"/>
    <lineage>
        <taxon>Eukaryota</taxon>
        <taxon>Sar</taxon>
        <taxon>Alveolata</taxon>
        <taxon>Apicomplexa</taxon>
        <taxon>Aconoidasida</taxon>
        <taxon>Haemosporida</taxon>
        <taxon>Plasmodiidae</taxon>
        <taxon>Plasmodium</taxon>
        <taxon>Plasmodium (Laverania)</taxon>
    </lineage>
</organism>